<evidence type="ECO:0000256" key="1">
    <source>
        <dbReference type="SAM" id="MobiDB-lite"/>
    </source>
</evidence>
<sequence>MQAQRTCSSLGILLSPTSRTLRPGPRPAGSATSASTTVPAEMPRPAMTCEPHAMTTAVQMHFSFLTPHRTAEELAALHATRPMKRLGGQIAPLMPATAVEPSHNTPPRDMATGLYAAPRALVFQDAEPEAEGSSSA</sequence>
<evidence type="ECO:0000313" key="3">
    <source>
        <dbReference type="Proteomes" id="UP001489004"/>
    </source>
</evidence>
<dbReference type="Proteomes" id="UP001489004">
    <property type="component" value="Unassembled WGS sequence"/>
</dbReference>
<name>A0AAW1PXM4_9CHLO</name>
<gene>
    <name evidence="2" type="ORF">WJX72_007820</name>
</gene>
<dbReference type="EMBL" id="JALJOR010000007">
    <property type="protein sequence ID" value="KAK9814555.1"/>
    <property type="molecule type" value="Genomic_DNA"/>
</dbReference>
<accession>A0AAW1PXM4</accession>
<keyword evidence="3" id="KW-1185">Reference proteome</keyword>
<feature type="region of interest" description="Disordered" evidence="1">
    <location>
        <begin position="1"/>
        <end position="45"/>
    </location>
</feature>
<evidence type="ECO:0000313" key="2">
    <source>
        <dbReference type="EMBL" id="KAK9814555.1"/>
    </source>
</evidence>
<comment type="caution">
    <text evidence="2">The sequence shown here is derived from an EMBL/GenBank/DDBJ whole genome shotgun (WGS) entry which is preliminary data.</text>
</comment>
<proteinExistence type="predicted"/>
<organism evidence="2 3">
    <name type="scientific">[Myrmecia] bisecta</name>
    <dbReference type="NCBI Taxonomy" id="41462"/>
    <lineage>
        <taxon>Eukaryota</taxon>
        <taxon>Viridiplantae</taxon>
        <taxon>Chlorophyta</taxon>
        <taxon>core chlorophytes</taxon>
        <taxon>Trebouxiophyceae</taxon>
        <taxon>Trebouxiales</taxon>
        <taxon>Trebouxiaceae</taxon>
        <taxon>Myrmecia</taxon>
    </lineage>
</organism>
<dbReference type="AlphaFoldDB" id="A0AAW1PXM4"/>
<feature type="compositionally biased region" description="Polar residues" evidence="1">
    <location>
        <begin position="1"/>
        <end position="20"/>
    </location>
</feature>
<reference evidence="2 3" key="1">
    <citation type="journal article" date="2024" name="Nat. Commun.">
        <title>Phylogenomics reveals the evolutionary origins of lichenization in chlorophyte algae.</title>
        <authorList>
            <person name="Puginier C."/>
            <person name="Libourel C."/>
            <person name="Otte J."/>
            <person name="Skaloud P."/>
            <person name="Haon M."/>
            <person name="Grisel S."/>
            <person name="Petersen M."/>
            <person name="Berrin J.G."/>
            <person name="Delaux P.M."/>
            <person name="Dal Grande F."/>
            <person name="Keller J."/>
        </authorList>
    </citation>
    <scope>NUCLEOTIDE SEQUENCE [LARGE SCALE GENOMIC DNA]</scope>
    <source>
        <strain evidence="2 3">SAG 2043</strain>
    </source>
</reference>
<protein>
    <submittedName>
        <fullName evidence="2">Uncharacterized protein</fullName>
    </submittedName>
</protein>